<feature type="signal peptide" evidence="1">
    <location>
        <begin position="1"/>
        <end position="24"/>
    </location>
</feature>
<evidence type="ECO:0000313" key="4">
    <source>
        <dbReference type="Proteomes" id="UP001595792"/>
    </source>
</evidence>
<sequence>MKRLIFTALLASGLVGAIAPNAFAQQDTVVKDTIVQKKAKYNLTIGGGNLITKISDSTDNAKKGRFVGGVTFTRVDLGFSRLIDNGSFNLSPNNDFLDYKGGKTSTFSFDVLQFGYRFNSNFKVYVAGGFDWTLIRLRKDITIAKNSSEFVYIEQPVHFSKNRFSSSYVHIPLNFEFRTNESSKGKRFYFVLGPEVSFLLNGKIKQVSEERGKEKQYDSYHFQSVRYGGTIRFGYGGLGLFTKYYFNDMFATTQQAGLKNMSFGVTFGLN</sequence>
<feature type="domain" description="Outer membrane protein beta-barrel" evidence="2">
    <location>
        <begin position="97"/>
        <end position="246"/>
    </location>
</feature>
<keyword evidence="4" id="KW-1185">Reference proteome</keyword>
<evidence type="ECO:0000259" key="2">
    <source>
        <dbReference type="Pfam" id="PF13568"/>
    </source>
</evidence>
<dbReference type="InterPro" id="IPR025665">
    <property type="entry name" value="Beta-barrel_OMP_2"/>
</dbReference>
<dbReference type="Pfam" id="PF13568">
    <property type="entry name" value="OMP_b-brl_2"/>
    <property type="match status" value="1"/>
</dbReference>
<evidence type="ECO:0000313" key="3">
    <source>
        <dbReference type="EMBL" id="MFC4196437.1"/>
    </source>
</evidence>
<proteinExistence type="predicted"/>
<dbReference type="Proteomes" id="UP001595792">
    <property type="component" value="Unassembled WGS sequence"/>
</dbReference>
<reference evidence="4" key="1">
    <citation type="journal article" date="2019" name="Int. J. Syst. Evol. Microbiol.">
        <title>The Global Catalogue of Microorganisms (GCM) 10K type strain sequencing project: providing services to taxonomists for standard genome sequencing and annotation.</title>
        <authorList>
            <consortium name="The Broad Institute Genomics Platform"/>
            <consortium name="The Broad Institute Genome Sequencing Center for Infectious Disease"/>
            <person name="Wu L."/>
            <person name="Ma J."/>
        </authorList>
    </citation>
    <scope>NUCLEOTIDE SEQUENCE [LARGE SCALE GENOMIC DNA]</scope>
    <source>
        <strain evidence="4">CCM 8689</strain>
    </source>
</reference>
<keyword evidence="1" id="KW-0732">Signal</keyword>
<comment type="caution">
    <text evidence="3">The sequence shown here is derived from an EMBL/GenBank/DDBJ whole genome shotgun (WGS) entry which is preliminary data.</text>
</comment>
<feature type="chain" id="PRO_5045141397" evidence="1">
    <location>
        <begin position="25"/>
        <end position="270"/>
    </location>
</feature>
<organism evidence="3 4">
    <name type="scientific">Pedobacter jamesrossensis</name>
    <dbReference type="NCBI Taxonomy" id="1908238"/>
    <lineage>
        <taxon>Bacteria</taxon>
        <taxon>Pseudomonadati</taxon>
        <taxon>Bacteroidota</taxon>
        <taxon>Sphingobacteriia</taxon>
        <taxon>Sphingobacteriales</taxon>
        <taxon>Sphingobacteriaceae</taxon>
        <taxon>Pedobacter</taxon>
    </lineage>
</organism>
<gene>
    <name evidence="3" type="ORF">ACFOUY_06975</name>
</gene>
<name>A0ABV8NL81_9SPHI</name>
<evidence type="ECO:0000256" key="1">
    <source>
        <dbReference type="SAM" id="SignalP"/>
    </source>
</evidence>
<dbReference type="EMBL" id="JBHSBY010000034">
    <property type="protein sequence ID" value="MFC4196437.1"/>
    <property type="molecule type" value="Genomic_DNA"/>
</dbReference>
<protein>
    <submittedName>
        <fullName evidence="3">Outer membrane beta-barrel protein</fullName>
    </submittedName>
</protein>
<accession>A0ABV8NL81</accession>
<dbReference type="RefSeq" id="WP_378959767.1">
    <property type="nucleotide sequence ID" value="NZ_JBHRXC010000016.1"/>
</dbReference>